<keyword evidence="1" id="KW-0175">Coiled coil</keyword>
<dbReference type="RefSeq" id="XP_068368317.1">
    <property type="nucleotide sequence ID" value="XM_068497768.1"/>
</dbReference>
<feature type="coiled-coil region" evidence="1">
    <location>
        <begin position="26"/>
        <end position="53"/>
    </location>
</feature>
<dbReference type="GeneID" id="94832472"/>
<feature type="region of interest" description="Disordered" evidence="2">
    <location>
        <begin position="219"/>
        <end position="241"/>
    </location>
</feature>
<evidence type="ECO:0000256" key="2">
    <source>
        <dbReference type="SAM" id="MobiDB-lite"/>
    </source>
</evidence>
<dbReference type="EMBL" id="MLAK01000261">
    <property type="protein sequence ID" value="OHT15181.1"/>
    <property type="molecule type" value="Genomic_DNA"/>
</dbReference>
<reference evidence="3" key="1">
    <citation type="submission" date="2016-10" db="EMBL/GenBank/DDBJ databases">
        <authorList>
            <person name="Benchimol M."/>
            <person name="Almeida L.G."/>
            <person name="Vasconcelos A.T."/>
            <person name="Perreira-Neves A."/>
            <person name="Rosa I.A."/>
            <person name="Tasca T."/>
            <person name="Bogo M.R."/>
            <person name="de Souza W."/>
        </authorList>
    </citation>
    <scope>NUCLEOTIDE SEQUENCE [LARGE SCALE GENOMIC DNA]</scope>
    <source>
        <strain evidence="3">K</strain>
    </source>
</reference>
<feature type="compositionally biased region" description="Polar residues" evidence="2">
    <location>
        <begin position="223"/>
        <end position="235"/>
    </location>
</feature>
<accession>A0A1J4L003</accession>
<dbReference type="AlphaFoldDB" id="A0A1J4L003"/>
<sequence length="519" mass="61163">MSRLDVKDLNSSNFSKSSASSVSNTYAQLEGFLNDLENKERDLQDKHQELVEEFLKTRSSIVNMSSVSQKIEYQSKKLSRSILGQSFSENDENNDAVKLQKNQNSVDIKILKSDQEILELDSRIIQAHIEKLKFHRKISKIQQKKDEIKKQCSFQKKEIKNTISQLRSNKIALNELAASIQYDKLQYSDEIRQKSLKLQKLCQLLRETEDKKTQFITRKRESPQMNGKTTKNESLPMNYINDKENKPKVKKILTKLDKIKSRKRNFKEQTKFINNETNELLQKEKVINKKIKKINKEISKQDTFSTKIEKKINKYSKRAQKKNINHSFYNPYNNYFPTIEELKDNLQQLLHQIEMAKNVNDNLINESIIADNSPYQYNQGYERKYDNIEDELVQTNYDISCLKNDIEIQKRNIIEAKMEYSNLEQISADLLRIAVNREKRIILKTQKRNDDHEQFILDTLVKIQQMKGRIAVRKANIERTSCHNKFTQNILNHVSNCCSTKDFQGRLAFIPDHYIYLAK</sequence>
<gene>
    <name evidence="3" type="ORF">TRFO_14365</name>
</gene>
<dbReference type="Proteomes" id="UP000179807">
    <property type="component" value="Unassembled WGS sequence"/>
</dbReference>
<organism evidence="3 4">
    <name type="scientific">Tritrichomonas foetus</name>
    <dbReference type="NCBI Taxonomy" id="1144522"/>
    <lineage>
        <taxon>Eukaryota</taxon>
        <taxon>Metamonada</taxon>
        <taxon>Parabasalia</taxon>
        <taxon>Tritrichomonadida</taxon>
        <taxon>Tritrichomonadidae</taxon>
        <taxon>Tritrichomonas</taxon>
    </lineage>
</organism>
<comment type="caution">
    <text evidence="3">The sequence shown here is derived from an EMBL/GenBank/DDBJ whole genome shotgun (WGS) entry which is preliminary data.</text>
</comment>
<protein>
    <recommendedName>
        <fullName evidence="5">DUF4201 domain-containing protein</fullName>
    </recommendedName>
</protein>
<keyword evidence="4" id="KW-1185">Reference proteome</keyword>
<name>A0A1J4L003_9EUKA</name>
<feature type="coiled-coil region" evidence="1">
    <location>
        <begin position="249"/>
        <end position="276"/>
    </location>
</feature>
<evidence type="ECO:0008006" key="5">
    <source>
        <dbReference type="Google" id="ProtNLM"/>
    </source>
</evidence>
<proteinExistence type="predicted"/>
<dbReference type="VEuPathDB" id="TrichDB:TRFO_14365"/>
<evidence type="ECO:0000313" key="3">
    <source>
        <dbReference type="EMBL" id="OHT15181.1"/>
    </source>
</evidence>
<evidence type="ECO:0000256" key="1">
    <source>
        <dbReference type="SAM" id="Coils"/>
    </source>
</evidence>
<evidence type="ECO:0000313" key="4">
    <source>
        <dbReference type="Proteomes" id="UP000179807"/>
    </source>
</evidence>
<feature type="coiled-coil region" evidence="1">
    <location>
        <begin position="339"/>
        <end position="426"/>
    </location>
</feature>
<feature type="coiled-coil region" evidence="1">
    <location>
        <begin position="138"/>
        <end position="211"/>
    </location>
</feature>